<gene>
    <name evidence="1" type="ORF">UFOVP782_6</name>
</gene>
<reference evidence="1" key="1">
    <citation type="submission" date="2020-04" db="EMBL/GenBank/DDBJ databases">
        <authorList>
            <person name="Chiriac C."/>
            <person name="Salcher M."/>
            <person name="Ghai R."/>
            <person name="Kavagutti S V."/>
        </authorList>
    </citation>
    <scope>NUCLEOTIDE SEQUENCE</scope>
</reference>
<accession>A0A6J5NT35</accession>
<protein>
    <submittedName>
        <fullName evidence="1">Uncharacterized protein</fullName>
    </submittedName>
</protein>
<organism evidence="1">
    <name type="scientific">uncultured Caudovirales phage</name>
    <dbReference type="NCBI Taxonomy" id="2100421"/>
    <lineage>
        <taxon>Viruses</taxon>
        <taxon>Duplodnaviria</taxon>
        <taxon>Heunggongvirae</taxon>
        <taxon>Uroviricota</taxon>
        <taxon>Caudoviricetes</taxon>
        <taxon>Peduoviridae</taxon>
        <taxon>Maltschvirus</taxon>
        <taxon>Maltschvirus maltsch</taxon>
    </lineage>
</organism>
<dbReference type="EMBL" id="LR796735">
    <property type="protein sequence ID" value="CAB4161982.1"/>
    <property type="molecule type" value="Genomic_DNA"/>
</dbReference>
<name>A0A6J5NT35_9CAUD</name>
<sequence>MTQTKPATFEILGVTYKLADYLTLGQWQALAKIGGLERPKDRFEWISLISGCPTKILRKLDRHLFEKLFTLSAHLLDPPSKEDFYPVIKVGGQDFGIININKLTGGEFADLDLLITDPDRDQLLHKILAILYRPLLGKKGATLLIETYDNEASSERAHLFKECPFHQVYSCANFFFEFAQVSMDRTLNSLEQRMKKEKSLLNPELLPLLSSLRSLGTGFRYSGPVQVTTLLKLTRQLDSLSAAYSTILPSLKTKLKSQSRQQELTTKK</sequence>
<proteinExistence type="predicted"/>
<evidence type="ECO:0000313" key="1">
    <source>
        <dbReference type="EMBL" id="CAB4161982.1"/>
    </source>
</evidence>